<protein>
    <submittedName>
        <fullName evidence="1">Uncharacterized protein</fullName>
    </submittedName>
</protein>
<comment type="caution">
    <text evidence="1">The sequence shown here is derived from an EMBL/GenBank/DDBJ whole genome shotgun (WGS) entry which is preliminary data.</text>
</comment>
<proteinExistence type="predicted"/>
<keyword evidence="2" id="KW-1185">Reference proteome</keyword>
<evidence type="ECO:0000313" key="1">
    <source>
        <dbReference type="EMBL" id="RNA08853.1"/>
    </source>
</evidence>
<dbReference type="Proteomes" id="UP000276133">
    <property type="component" value="Unassembled WGS sequence"/>
</dbReference>
<dbReference type="AlphaFoldDB" id="A0A3M7QC26"/>
<sequence>MTQIIFYCLNKFILKNVYFNGHKFYLHILSDKYSYKYRKFQRINKYIYDAIDFGSTFMCSSSIDCFLLMNCSTEAVESSIRIYWELRVLIITIITNNKYTYDWPNDANLI</sequence>
<name>A0A3M7QC26_BRAPC</name>
<dbReference type="EMBL" id="REGN01006610">
    <property type="protein sequence ID" value="RNA08853.1"/>
    <property type="molecule type" value="Genomic_DNA"/>
</dbReference>
<reference evidence="1 2" key="1">
    <citation type="journal article" date="2018" name="Sci. Rep.">
        <title>Genomic signatures of local adaptation to the degree of environmental predictability in rotifers.</title>
        <authorList>
            <person name="Franch-Gras L."/>
            <person name="Hahn C."/>
            <person name="Garcia-Roger E.M."/>
            <person name="Carmona M.J."/>
            <person name="Serra M."/>
            <person name="Gomez A."/>
        </authorList>
    </citation>
    <scope>NUCLEOTIDE SEQUENCE [LARGE SCALE GENOMIC DNA]</scope>
    <source>
        <strain evidence="1">HYR1</strain>
    </source>
</reference>
<gene>
    <name evidence="1" type="ORF">BpHYR1_016666</name>
</gene>
<accession>A0A3M7QC26</accession>
<organism evidence="1 2">
    <name type="scientific">Brachionus plicatilis</name>
    <name type="common">Marine rotifer</name>
    <name type="synonym">Brachionus muelleri</name>
    <dbReference type="NCBI Taxonomy" id="10195"/>
    <lineage>
        <taxon>Eukaryota</taxon>
        <taxon>Metazoa</taxon>
        <taxon>Spiralia</taxon>
        <taxon>Gnathifera</taxon>
        <taxon>Rotifera</taxon>
        <taxon>Eurotatoria</taxon>
        <taxon>Monogononta</taxon>
        <taxon>Pseudotrocha</taxon>
        <taxon>Ploima</taxon>
        <taxon>Brachionidae</taxon>
        <taxon>Brachionus</taxon>
    </lineage>
</organism>
<evidence type="ECO:0000313" key="2">
    <source>
        <dbReference type="Proteomes" id="UP000276133"/>
    </source>
</evidence>